<keyword evidence="2" id="KW-1185">Reference proteome</keyword>
<dbReference type="InterPro" id="IPR006379">
    <property type="entry name" value="HAD-SF_hydro_IIB"/>
</dbReference>
<dbReference type="NCBIfam" id="TIGR00099">
    <property type="entry name" value="Cof-subfamily"/>
    <property type="match status" value="1"/>
</dbReference>
<sequence length="265" mass="29048">MIKLIASDLDGTLLQEGTMDINPEIYDIIHKLKAKGIVFAAVSGREYDSIARVFAPVKDDIYFIAGNGGIISFQGEIIEKMAIPADVLKDVVEYVRSQEDASFMTAGSAQAYVERADQAFVKKLREGYKLHVNEVDDVLHAPETMTKVAMYNEKVDAAAGAEEAKKIFGDRIQIMASGDYWVDFVDIHSGKGNALQKLCARLGITKKEEVVAFGDNCNDVSMLTEAGKSYAVTTAREEAKQAAKYVLEKPGPDSVLNVLKMILEL</sequence>
<dbReference type="SFLD" id="SFLDS00003">
    <property type="entry name" value="Haloacid_Dehalogenase"/>
    <property type="match status" value="1"/>
</dbReference>
<dbReference type="RefSeq" id="WP_186901707.1">
    <property type="nucleotide sequence ID" value="NZ_JACOOT010000033.1"/>
</dbReference>
<dbReference type="NCBIfam" id="TIGR01484">
    <property type="entry name" value="HAD-SF-IIB"/>
    <property type="match status" value="1"/>
</dbReference>
<dbReference type="SFLD" id="SFLDG01140">
    <property type="entry name" value="C2.B:_Phosphomannomutase_and_P"/>
    <property type="match status" value="1"/>
</dbReference>
<dbReference type="PANTHER" id="PTHR10000">
    <property type="entry name" value="PHOSPHOSERINE PHOSPHATASE"/>
    <property type="match status" value="1"/>
</dbReference>
<dbReference type="InterPro" id="IPR000150">
    <property type="entry name" value="Cof"/>
</dbReference>
<name>A0A8I0ACP8_9FIRM</name>
<dbReference type="Pfam" id="PF08282">
    <property type="entry name" value="Hydrolase_3"/>
    <property type="match status" value="1"/>
</dbReference>
<dbReference type="PANTHER" id="PTHR10000:SF53">
    <property type="entry name" value="5-AMINO-6-(5-PHOSPHO-D-RIBITYLAMINO)URACIL PHOSPHATASE YBJI-RELATED"/>
    <property type="match status" value="1"/>
</dbReference>
<organism evidence="1 2">
    <name type="scientific">Blautia segnis</name>
    <dbReference type="NCBI Taxonomy" id="2763030"/>
    <lineage>
        <taxon>Bacteria</taxon>
        <taxon>Bacillati</taxon>
        <taxon>Bacillota</taxon>
        <taxon>Clostridia</taxon>
        <taxon>Lachnospirales</taxon>
        <taxon>Lachnospiraceae</taxon>
        <taxon>Blautia</taxon>
    </lineage>
</organism>
<comment type="caution">
    <text evidence="1">The sequence shown here is derived from an EMBL/GenBank/DDBJ whole genome shotgun (WGS) entry which is preliminary data.</text>
</comment>
<protein>
    <submittedName>
        <fullName evidence="1">HAD family phosphatase</fullName>
    </submittedName>
</protein>
<dbReference type="Proteomes" id="UP000652847">
    <property type="component" value="Unassembled WGS sequence"/>
</dbReference>
<proteinExistence type="predicted"/>
<reference evidence="1 2" key="1">
    <citation type="submission" date="2020-08" db="EMBL/GenBank/DDBJ databases">
        <title>Genome public.</title>
        <authorList>
            <person name="Liu C."/>
            <person name="Sun Q."/>
        </authorList>
    </citation>
    <scope>NUCLEOTIDE SEQUENCE [LARGE SCALE GENOMIC DNA]</scope>
    <source>
        <strain evidence="1 2">BX17</strain>
    </source>
</reference>
<dbReference type="EMBL" id="JACOOT010000033">
    <property type="protein sequence ID" value="MBC5652240.1"/>
    <property type="molecule type" value="Genomic_DNA"/>
</dbReference>
<dbReference type="Gene3D" id="3.30.1240.10">
    <property type="match status" value="1"/>
</dbReference>
<dbReference type="AlphaFoldDB" id="A0A8I0ACP8"/>
<dbReference type="GO" id="GO:0000287">
    <property type="term" value="F:magnesium ion binding"/>
    <property type="evidence" value="ECO:0007669"/>
    <property type="project" value="TreeGrafter"/>
</dbReference>
<dbReference type="GO" id="GO:0016791">
    <property type="term" value="F:phosphatase activity"/>
    <property type="evidence" value="ECO:0007669"/>
    <property type="project" value="TreeGrafter"/>
</dbReference>
<dbReference type="GO" id="GO:0005829">
    <property type="term" value="C:cytosol"/>
    <property type="evidence" value="ECO:0007669"/>
    <property type="project" value="TreeGrafter"/>
</dbReference>
<evidence type="ECO:0000313" key="2">
    <source>
        <dbReference type="Proteomes" id="UP000652847"/>
    </source>
</evidence>
<evidence type="ECO:0000313" key="1">
    <source>
        <dbReference type="EMBL" id="MBC5652240.1"/>
    </source>
</evidence>
<gene>
    <name evidence="1" type="ORF">H8S54_14290</name>
</gene>
<dbReference type="SUPFAM" id="SSF56784">
    <property type="entry name" value="HAD-like"/>
    <property type="match status" value="1"/>
</dbReference>
<dbReference type="InterPro" id="IPR036412">
    <property type="entry name" value="HAD-like_sf"/>
</dbReference>
<dbReference type="Gene3D" id="3.40.50.1000">
    <property type="entry name" value="HAD superfamily/HAD-like"/>
    <property type="match status" value="1"/>
</dbReference>
<accession>A0A8I0ACP8</accession>
<dbReference type="InterPro" id="IPR023214">
    <property type="entry name" value="HAD_sf"/>
</dbReference>